<dbReference type="Pfam" id="PF12679">
    <property type="entry name" value="ABC2_membrane_2"/>
    <property type="match status" value="1"/>
</dbReference>
<feature type="transmembrane region" description="Helical" evidence="1">
    <location>
        <begin position="115"/>
        <end position="136"/>
    </location>
</feature>
<organism evidence="2 3">
    <name type="scientific">Arachnia rubra</name>
    <dbReference type="NCBI Taxonomy" id="1547448"/>
    <lineage>
        <taxon>Bacteria</taxon>
        <taxon>Bacillati</taxon>
        <taxon>Actinomycetota</taxon>
        <taxon>Actinomycetes</taxon>
        <taxon>Propionibacteriales</taxon>
        <taxon>Propionibacteriaceae</taxon>
        <taxon>Arachnia</taxon>
    </lineage>
</organism>
<dbReference type="Proteomes" id="UP000678513">
    <property type="component" value="Chromosome"/>
</dbReference>
<proteinExistence type="predicted"/>
<gene>
    <name evidence="2" type="ORF">J5A65_00195</name>
</gene>
<evidence type="ECO:0000313" key="2">
    <source>
        <dbReference type="EMBL" id="QUC08218.1"/>
    </source>
</evidence>
<dbReference type="EMBL" id="CP072384">
    <property type="protein sequence ID" value="QUC08218.1"/>
    <property type="molecule type" value="Genomic_DNA"/>
</dbReference>
<sequence>MNALIVLERGLGSRWKVIAIIAVTILAFLLMGIEVVDSMDSNIYDSLPPAMLSLAGIPAGAATSVMAYAQMLGFLGAITAAGFAVAVGAQVIAGEEQDRTLPLLLSHPVSRLGVGIAKAGVLVATAGIMSLGLWGAAQVAALPFNLALGNAHLGELCLALGANALLCGSVAFAVGGVTGSRGLATGVASVVLGFGWLLASLLPQWSQTRDLAQFIPWYWYSKPVVLVNGLDGGYLALMLGVAATLLAAGVVGVMVRDLRSTPLRLSWPHRRQTPERAGTQRLADNRVATTVRAPGLTGLAISRHTGLLLVLGMVMFAVMGVSMGPVYDQMAPQLVTVSQSMPSALLQMWGATDMASPAGFYWGETMSLMAPATVTVAGAAIATALGSDERSGCLGLLLAAGLPRWRVLAYTITAQAIVVTAIAILTGLGIWGGTLLGDVSLPAGNIAGAALHLMALGLFVSATATLAVAAVGTPAAAAWTATGVGLVGYFINVTLPMNPNLADWAKISPFHWYGASHPLENGPDWGGIAVLLAAAAVLLAASFPLFTRRDLRV</sequence>
<feature type="transmembrane region" description="Helical" evidence="1">
    <location>
        <begin position="74"/>
        <end position="94"/>
    </location>
</feature>
<keyword evidence="1" id="KW-1133">Transmembrane helix</keyword>
<dbReference type="RefSeq" id="WP_212323839.1">
    <property type="nucleotide sequence ID" value="NZ_AP024463.1"/>
</dbReference>
<feature type="transmembrane region" description="Helical" evidence="1">
    <location>
        <begin position="525"/>
        <end position="546"/>
    </location>
</feature>
<reference evidence="2 3" key="1">
    <citation type="submission" date="2021-03" db="EMBL/GenBank/DDBJ databases">
        <title>Human Oral Microbial Genomes.</title>
        <authorList>
            <person name="Johnston C.D."/>
            <person name="Chen T."/>
            <person name="Dewhirst F.E."/>
        </authorList>
    </citation>
    <scope>NUCLEOTIDE SEQUENCE [LARGE SCALE GENOMIC DNA]</scope>
    <source>
        <strain evidence="2 3">DSMZ 100122</strain>
    </source>
</reference>
<accession>A0ABX7Y653</accession>
<feature type="transmembrane region" description="Helical" evidence="1">
    <location>
        <begin position="443"/>
        <end position="469"/>
    </location>
</feature>
<keyword evidence="3" id="KW-1185">Reference proteome</keyword>
<feature type="transmembrane region" description="Helical" evidence="1">
    <location>
        <begin position="234"/>
        <end position="255"/>
    </location>
</feature>
<name>A0ABX7Y653_9ACTN</name>
<dbReference type="PANTHER" id="PTHR37305:SF1">
    <property type="entry name" value="MEMBRANE PROTEIN"/>
    <property type="match status" value="1"/>
</dbReference>
<protein>
    <submittedName>
        <fullName evidence="2">ABC transporter permease subunit</fullName>
    </submittedName>
</protein>
<evidence type="ECO:0000256" key="1">
    <source>
        <dbReference type="SAM" id="Phobius"/>
    </source>
</evidence>
<feature type="transmembrane region" description="Helical" evidence="1">
    <location>
        <begin position="407"/>
        <end position="431"/>
    </location>
</feature>
<feature type="transmembrane region" description="Helical" evidence="1">
    <location>
        <begin position="476"/>
        <end position="495"/>
    </location>
</feature>
<feature type="transmembrane region" description="Helical" evidence="1">
    <location>
        <begin position="368"/>
        <end position="386"/>
    </location>
</feature>
<feature type="transmembrane region" description="Helical" evidence="1">
    <location>
        <begin position="306"/>
        <end position="327"/>
    </location>
</feature>
<feature type="transmembrane region" description="Helical" evidence="1">
    <location>
        <begin position="182"/>
        <end position="202"/>
    </location>
</feature>
<dbReference type="PANTHER" id="PTHR37305">
    <property type="entry name" value="INTEGRAL MEMBRANE PROTEIN-RELATED"/>
    <property type="match status" value="1"/>
</dbReference>
<keyword evidence="1" id="KW-0812">Transmembrane</keyword>
<feature type="transmembrane region" description="Helical" evidence="1">
    <location>
        <begin position="17"/>
        <end position="36"/>
    </location>
</feature>
<keyword evidence="1" id="KW-0472">Membrane</keyword>
<feature type="transmembrane region" description="Helical" evidence="1">
    <location>
        <begin position="156"/>
        <end position="175"/>
    </location>
</feature>
<evidence type="ECO:0000313" key="3">
    <source>
        <dbReference type="Proteomes" id="UP000678513"/>
    </source>
</evidence>